<feature type="domain" description="Transposase IS4 N-terminal" evidence="3">
    <location>
        <begin position="49"/>
        <end position="139"/>
    </location>
</feature>
<keyword evidence="1" id="KW-1133">Transmembrane helix</keyword>
<dbReference type="Pfam" id="PF01609">
    <property type="entry name" value="DDE_Tnp_1"/>
    <property type="match status" value="1"/>
</dbReference>
<dbReference type="InterPro" id="IPR047952">
    <property type="entry name" value="Transpos_IS4"/>
</dbReference>
<keyword evidence="1" id="KW-0472">Membrane</keyword>
<dbReference type="GO" id="GO:0006313">
    <property type="term" value="P:DNA transposition"/>
    <property type="evidence" value="ECO:0007669"/>
    <property type="project" value="InterPro"/>
</dbReference>
<feature type="domain" description="Transposase IS4-like" evidence="2">
    <location>
        <begin position="158"/>
        <end position="376"/>
    </location>
</feature>
<dbReference type="AlphaFoldDB" id="A0A934NFD5"/>
<reference evidence="4" key="1">
    <citation type="submission" date="2020-10" db="EMBL/GenBank/DDBJ databases">
        <title>Ca. Dormibacterota MAGs.</title>
        <authorList>
            <person name="Montgomery K."/>
        </authorList>
    </citation>
    <scope>NUCLEOTIDE SEQUENCE [LARGE SCALE GENOMIC DNA]</scope>
    <source>
        <strain evidence="4">SC8812_S17_10</strain>
    </source>
</reference>
<proteinExistence type="predicted"/>
<evidence type="ECO:0000259" key="2">
    <source>
        <dbReference type="Pfam" id="PF01609"/>
    </source>
</evidence>
<dbReference type="PANTHER" id="PTHR37529:SF1">
    <property type="entry name" value="TRANSPOSASE INSG FOR INSERTION SEQUENCE ELEMENT IS4-RELATED"/>
    <property type="match status" value="1"/>
</dbReference>
<accession>A0A934NFD5</accession>
<dbReference type="InterPro" id="IPR002559">
    <property type="entry name" value="Transposase_11"/>
</dbReference>
<organism evidence="4 5">
    <name type="scientific">Candidatus Nephthysia bennettiae</name>
    <dbReference type="NCBI Taxonomy" id="3127016"/>
    <lineage>
        <taxon>Bacteria</taxon>
        <taxon>Bacillati</taxon>
        <taxon>Candidatus Dormiibacterota</taxon>
        <taxon>Candidatus Dormibacteria</taxon>
        <taxon>Candidatus Dormibacterales</taxon>
        <taxon>Candidatus Dormibacteraceae</taxon>
        <taxon>Candidatus Nephthysia</taxon>
    </lineage>
</organism>
<evidence type="ECO:0000313" key="4">
    <source>
        <dbReference type="EMBL" id="MBJ7600622.1"/>
    </source>
</evidence>
<evidence type="ECO:0000313" key="5">
    <source>
        <dbReference type="Proteomes" id="UP000612893"/>
    </source>
</evidence>
<gene>
    <name evidence="4" type="ORF">JF922_21460</name>
</gene>
<dbReference type="InterPro" id="IPR012337">
    <property type="entry name" value="RNaseH-like_sf"/>
</dbReference>
<dbReference type="SUPFAM" id="SSF53098">
    <property type="entry name" value="Ribonuclease H-like"/>
    <property type="match status" value="1"/>
</dbReference>
<name>A0A934NFD5_9BACT</name>
<dbReference type="GO" id="GO:0004803">
    <property type="term" value="F:transposase activity"/>
    <property type="evidence" value="ECO:0007669"/>
    <property type="project" value="InterPro"/>
</dbReference>
<dbReference type="EMBL" id="JAEKNR010000216">
    <property type="protein sequence ID" value="MBJ7600622.1"/>
    <property type="molecule type" value="Genomic_DNA"/>
</dbReference>
<dbReference type="Proteomes" id="UP000612893">
    <property type="component" value="Unassembled WGS sequence"/>
</dbReference>
<sequence>MPVATSSSIQRQPFQQMLGVELPPRKEKLPAPPRELAALAPQVGVPKLSFGLLETLCPRELVDRVLVEAGREGQRNRLLPPCLVVYALLMMCLSGSMGYGRLMRALASQAVRWKSPAGRSAFGKARMQLGWEVLEKLFEALAKPLGDAQLDAHCCFWRGRRVLAIDGTTFALPANQELETEFGGQIANDGSQARVGVPQARLVSLIECGTRALLALALGAYDQGEGSLARQLAKALGPGMIVLADRCFPAKTLWLLYTATGADLLWRVKSNLARRHLRELGDGSYLVNFGKRQPVQIRVIEYRRQGHPEIYRLITNLLDPVAAPAQELALLYSQRWEIELVSRELKCDQAEQAPLRSKTADGVRQEIYAHCLLHTLNRQLVYAAAARTPERDPDRISFTVAMDVLHLSLRHVKTAGRRARAELSQWAINQLVACDPLIRRARSCPRAVYRKLDHFLNRTRWRGPKSTNAPALEIILRAA</sequence>
<dbReference type="InterPro" id="IPR024473">
    <property type="entry name" value="Transposases_IS4_N"/>
</dbReference>
<keyword evidence="5" id="KW-1185">Reference proteome</keyword>
<dbReference type="Pfam" id="PF13006">
    <property type="entry name" value="Nterm_IS4"/>
    <property type="match status" value="1"/>
</dbReference>
<evidence type="ECO:0000256" key="1">
    <source>
        <dbReference type="SAM" id="Phobius"/>
    </source>
</evidence>
<evidence type="ECO:0000259" key="3">
    <source>
        <dbReference type="Pfam" id="PF13006"/>
    </source>
</evidence>
<dbReference type="NCBIfam" id="NF033592">
    <property type="entry name" value="transpos_IS4_1"/>
    <property type="match status" value="1"/>
</dbReference>
<comment type="caution">
    <text evidence="4">The sequence shown here is derived from an EMBL/GenBank/DDBJ whole genome shotgun (WGS) entry which is preliminary data.</text>
</comment>
<dbReference type="RefSeq" id="WP_338204538.1">
    <property type="nucleotide sequence ID" value="NZ_JAEKNR010000216.1"/>
</dbReference>
<keyword evidence="1" id="KW-0812">Transmembrane</keyword>
<feature type="transmembrane region" description="Helical" evidence="1">
    <location>
        <begin position="78"/>
        <end position="99"/>
    </location>
</feature>
<dbReference type="GO" id="GO:0003677">
    <property type="term" value="F:DNA binding"/>
    <property type="evidence" value="ECO:0007669"/>
    <property type="project" value="InterPro"/>
</dbReference>
<protein>
    <submittedName>
        <fullName evidence="4">IS4 family transposase</fullName>
    </submittedName>
</protein>
<dbReference type="PANTHER" id="PTHR37529">
    <property type="entry name" value="TRANSPOSASE INSG FOR INSERTION SEQUENCE ELEMENT IS4-RELATED"/>
    <property type="match status" value="1"/>
</dbReference>